<proteinExistence type="predicted"/>
<sequence>MRNPFDSFSKIRLFLSDLFLPFLADKNRVLVLFFLLYFSASYFVWKKYEWNPTSQINFGKEFADQNAPETPPGAVVFLGEEGNLGAGYDGQIFYYYSRMLSGFHLDWPKGFETSFRAPRIGYPLLVSPFGWFGRYGTVFGMYFLHLLLLPLSFLALRDLLSEDKKYLAGLYLLSPFTLGSYVLLVSDTVMIGLVVLSYWAYKKKRYLLFSLLGGLAILTKEQALFLLFPLGLEALFRKEWRNAIWVGSVLILPVLWSAYLRTQFPAWSPAHLGSFFEPFSGISAYLREIYEAVSGGDGGLKALVKKFSRFPLLVLLASGVFLLFRGRIRLGIPFRIGFGITMFTICGAGYILYWATYENVSRMFAVSLPLLALWQSEDEELPGWIYWTLCGFVLFFFFIKLAIVSQPLRFLVW</sequence>
<feature type="transmembrane region" description="Helical" evidence="1">
    <location>
        <begin position="384"/>
        <end position="403"/>
    </location>
</feature>
<feature type="transmembrane region" description="Helical" evidence="1">
    <location>
        <begin position="168"/>
        <end position="201"/>
    </location>
</feature>
<keyword evidence="1" id="KW-1133">Transmembrane helix</keyword>
<evidence type="ECO:0000313" key="3">
    <source>
        <dbReference type="Proteomes" id="UP000231912"/>
    </source>
</evidence>
<protein>
    <submittedName>
        <fullName evidence="2">Uncharacterized protein</fullName>
    </submittedName>
</protein>
<dbReference type="EMBL" id="NPDT01000003">
    <property type="protein sequence ID" value="PJZ66085.1"/>
    <property type="molecule type" value="Genomic_DNA"/>
</dbReference>
<dbReference type="Proteomes" id="UP000231912">
    <property type="component" value="Unassembled WGS sequence"/>
</dbReference>
<gene>
    <name evidence="2" type="ORF">CH371_09955</name>
</gene>
<dbReference type="InterPro" id="IPR058226">
    <property type="entry name" value="AZOBR_p60025-like"/>
</dbReference>
<dbReference type="NCBIfam" id="NF046093">
    <property type="entry name" value="AZOBR_p60025_fam"/>
    <property type="match status" value="1"/>
</dbReference>
<keyword evidence="1" id="KW-0472">Membrane</keyword>
<reference evidence="2 3" key="1">
    <citation type="submission" date="2017-07" db="EMBL/GenBank/DDBJ databases">
        <title>Leptospira spp. isolated from tropical soils.</title>
        <authorList>
            <person name="Thibeaux R."/>
            <person name="Iraola G."/>
            <person name="Ferres I."/>
            <person name="Bierque E."/>
            <person name="Girault D."/>
            <person name="Soupe-Gilbert M.-E."/>
            <person name="Picardeau M."/>
            <person name="Goarant C."/>
        </authorList>
    </citation>
    <scope>NUCLEOTIDE SEQUENCE [LARGE SCALE GENOMIC DNA]</scope>
    <source>
        <strain evidence="2 3">FH2-C-A2</strain>
    </source>
</reference>
<accession>A0A2M9ZCB7</accession>
<dbReference type="AlphaFoldDB" id="A0A2M9ZCB7"/>
<feature type="transmembrane region" description="Helical" evidence="1">
    <location>
        <begin position="242"/>
        <end position="259"/>
    </location>
</feature>
<feature type="transmembrane region" description="Helical" evidence="1">
    <location>
        <begin position="29"/>
        <end position="45"/>
    </location>
</feature>
<evidence type="ECO:0000313" key="2">
    <source>
        <dbReference type="EMBL" id="PJZ66085.1"/>
    </source>
</evidence>
<comment type="caution">
    <text evidence="2">The sequence shown here is derived from an EMBL/GenBank/DDBJ whole genome shotgun (WGS) entry which is preliminary data.</text>
</comment>
<feature type="transmembrane region" description="Helical" evidence="1">
    <location>
        <begin position="207"/>
        <end position="230"/>
    </location>
</feature>
<feature type="transmembrane region" description="Helical" evidence="1">
    <location>
        <begin position="336"/>
        <end position="355"/>
    </location>
</feature>
<name>A0A2M9ZCB7_9LEPT</name>
<organism evidence="2 3">
    <name type="scientific">Leptospira wolffii</name>
    <dbReference type="NCBI Taxonomy" id="409998"/>
    <lineage>
        <taxon>Bacteria</taxon>
        <taxon>Pseudomonadati</taxon>
        <taxon>Spirochaetota</taxon>
        <taxon>Spirochaetia</taxon>
        <taxon>Leptospirales</taxon>
        <taxon>Leptospiraceae</taxon>
        <taxon>Leptospira</taxon>
    </lineage>
</organism>
<keyword evidence="1" id="KW-0812">Transmembrane</keyword>
<evidence type="ECO:0000256" key="1">
    <source>
        <dbReference type="SAM" id="Phobius"/>
    </source>
</evidence>
<dbReference type="RefSeq" id="WP_100758955.1">
    <property type="nucleotide sequence ID" value="NZ_NPDT01000003.1"/>
</dbReference>
<feature type="transmembrane region" description="Helical" evidence="1">
    <location>
        <begin position="132"/>
        <end position="156"/>
    </location>
</feature>